<accession>A0A2G5CKS6</accession>
<dbReference type="InterPro" id="IPR017451">
    <property type="entry name" value="F-box-assoc_interact_dom"/>
</dbReference>
<dbReference type="InParanoid" id="A0A2G5CKS6"/>
<proteinExistence type="predicted"/>
<reference evidence="2 3" key="1">
    <citation type="submission" date="2017-09" db="EMBL/GenBank/DDBJ databases">
        <title>WGS assembly of Aquilegia coerulea Goldsmith.</title>
        <authorList>
            <person name="Hodges S."/>
            <person name="Kramer E."/>
            <person name="Nordborg M."/>
            <person name="Tomkins J."/>
            <person name="Borevitz J."/>
            <person name="Derieg N."/>
            <person name="Yan J."/>
            <person name="Mihaltcheva S."/>
            <person name="Hayes R.D."/>
            <person name="Rokhsar D."/>
        </authorList>
    </citation>
    <scope>NUCLEOTIDE SEQUENCE [LARGE SCALE GENOMIC DNA]</scope>
    <source>
        <strain evidence="3">cv. Goldsmith</strain>
    </source>
</reference>
<dbReference type="InterPro" id="IPR001810">
    <property type="entry name" value="F-box_dom"/>
</dbReference>
<dbReference type="PANTHER" id="PTHR31672">
    <property type="entry name" value="BNACNNG10540D PROTEIN"/>
    <property type="match status" value="1"/>
</dbReference>
<dbReference type="NCBIfam" id="TIGR01640">
    <property type="entry name" value="F_box_assoc_1"/>
    <property type="match status" value="1"/>
</dbReference>
<sequence>MNTLPSEITSLILIFLPMKYILQFRCVCKAWLLIIDSLNFAETHLSIAIKDSSTLIFFPILQHQIYIAKADETSQIIKARKVELSCTQTRLYLFASYNGLLCLSSRLYKRSEEMGCFTYVCNPCTRVSVCLPCFNSTECGKAFLVSGFGLDPLSNNYKVVQVFSQIYGNCYDRQEVQVYTLGSNSWRNLGYAPDFQFIFGLTAFVSGSCHWLAKDGVGSRIIVSFDLGREVFGVIPSPEFSFHSESDCVSFRIAKLGGCLSVADCSFEDHIEIWILKEYDEKESWIKHFVMKGEGMLWNIKCYPITIWMNSDILLMCDCEKLFSYNIVSGKSTPLKVDGLHEHPPEQGTLPYCFGVFSYVETLIPL</sequence>
<dbReference type="FunCoup" id="A0A2G5CKS6">
    <property type="interactions" value="81"/>
</dbReference>
<dbReference type="OrthoDB" id="1894463at2759"/>
<protein>
    <recommendedName>
        <fullName evidence="1">F-box domain-containing protein</fullName>
    </recommendedName>
</protein>
<dbReference type="InterPro" id="IPR036047">
    <property type="entry name" value="F-box-like_dom_sf"/>
</dbReference>
<dbReference type="InterPro" id="IPR050796">
    <property type="entry name" value="SCF_F-box_component"/>
</dbReference>
<dbReference type="Gene3D" id="1.20.1280.50">
    <property type="match status" value="1"/>
</dbReference>
<dbReference type="PROSITE" id="PS50181">
    <property type="entry name" value="FBOX"/>
    <property type="match status" value="1"/>
</dbReference>
<dbReference type="STRING" id="218851.A0A2G5CKS6"/>
<dbReference type="Pfam" id="PF08268">
    <property type="entry name" value="FBA_3"/>
    <property type="match status" value="1"/>
</dbReference>
<evidence type="ECO:0000313" key="3">
    <source>
        <dbReference type="Proteomes" id="UP000230069"/>
    </source>
</evidence>
<dbReference type="Pfam" id="PF00646">
    <property type="entry name" value="F-box"/>
    <property type="match status" value="1"/>
</dbReference>
<organism evidence="2 3">
    <name type="scientific">Aquilegia coerulea</name>
    <name type="common">Rocky mountain columbine</name>
    <dbReference type="NCBI Taxonomy" id="218851"/>
    <lineage>
        <taxon>Eukaryota</taxon>
        <taxon>Viridiplantae</taxon>
        <taxon>Streptophyta</taxon>
        <taxon>Embryophyta</taxon>
        <taxon>Tracheophyta</taxon>
        <taxon>Spermatophyta</taxon>
        <taxon>Magnoliopsida</taxon>
        <taxon>Ranunculales</taxon>
        <taxon>Ranunculaceae</taxon>
        <taxon>Thalictroideae</taxon>
        <taxon>Aquilegia</taxon>
    </lineage>
</organism>
<dbReference type="AlphaFoldDB" id="A0A2G5CKS6"/>
<feature type="domain" description="F-box" evidence="1">
    <location>
        <begin position="1"/>
        <end position="43"/>
    </location>
</feature>
<dbReference type="Proteomes" id="UP000230069">
    <property type="component" value="Unassembled WGS sequence"/>
</dbReference>
<gene>
    <name evidence="2" type="ORF">AQUCO_04700028v1</name>
</gene>
<dbReference type="EMBL" id="KZ305064">
    <property type="protein sequence ID" value="PIA31886.1"/>
    <property type="molecule type" value="Genomic_DNA"/>
</dbReference>
<dbReference type="PANTHER" id="PTHR31672:SF13">
    <property type="entry name" value="F-BOX PROTEIN CPR30-LIKE"/>
    <property type="match status" value="1"/>
</dbReference>
<dbReference type="SMART" id="SM00256">
    <property type="entry name" value="FBOX"/>
    <property type="match status" value="1"/>
</dbReference>
<keyword evidence="3" id="KW-1185">Reference proteome</keyword>
<evidence type="ECO:0000313" key="2">
    <source>
        <dbReference type="EMBL" id="PIA31886.1"/>
    </source>
</evidence>
<name>A0A2G5CKS6_AQUCA</name>
<dbReference type="InterPro" id="IPR013187">
    <property type="entry name" value="F-box-assoc_dom_typ3"/>
</dbReference>
<evidence type="ECO:0000259" key="1">
    <source>
        <dbReference type="PROSITE" id="PS50181"/>
    </source>
</evidence>
<dbReference type="SUPFAM" id="SSF81383">
    <property type="entry name" value="F-box domain"/>
    <property type="match status" value="1"/>
</dbReference>